<dbReference type="PANTHER" id="PTHR43304:SF1">
    <property type="entry name" value="PAC DOMAIN-CONTAINING PROTEIN"/>
    <property type="match status" value="1"/>
</dbReference>
<keyword evidence="8" id="KW-1185">Reference proteome</keyword>
<dbReference type="eggNOG" id="COG4251">
    <property type="taxonomic scope" value="Bacteria"/>
</dbReference>
<evidence type="ECO:0000256" key="2">
    <source>
        <dbReference type="ARBA" id="ARBA00012438"/>
    </source>
</evidence>
<comment type="caution">
    <text evidence="7">The sequence shown here is derived from an EMBL/GenBank/DDBJ whole genome shotgun (WGS) entry which is preliminary data.</text>
</comment>
<evidence type="ECO:0000313" key="8">
    <source>
        <dbReference type="Proteomes" id="UP000011910"/>
    </source>
</evidence>
<dbReference type="Pfam" id="PF02518">
    <property type="entry name" value="HATPase_c"/>
    <property type="match status" value="1"/>
</dbReference>
<dbReference type="InterPro" id="IPR004358">
    <property type="entry name" value="Sig_transdc_His_kin-like_C"/>
</dbReference>
<dbReference type="Gene3D" id="1.10.287.130">
    <property type="match status" value="1"/>
</dbReference>
<feature type="domain" description="Histidine kinase" evidence="6">
    <location>
        <begin position="528"/>
        <end position="740"/>
    </location>
</feature>
<dbReference type="Gene3D" id="3.30.450.20">
    <property type="entry name" value="PAS domain"/>
    <property type="match status" value="2"/>
</dbReference>
<dbReference type="InterPro" id="IPR052162">
    <property type="entry name" value="Sensor_kinase/Photoreceptor"/>
</dbReference>
<dbReference type="SUPFAM" id="SSF55874">
    <property type="entry name" value="ATPase domain of HSP90 chaperone/DNA topoisomerase II/histidine kinase"/>
    <property type="match status" value="1"/>
</dbReference>
<protein>
    <recommendedName>
        <fullName evidence="2">histidine kinase</fullName>
        <ecNumber evidence="2">2.7.13.3</ecNumber>
    </recommendedName>
</protein>
<dbReference type="EC" id="2.7.13.3" evidence="2"/>
<dbReference type="RefSeq" id="WP_009197469.1">
    <property type="nucleotide sequence ID" value="NZ_AODQ01000188.1"/>
</dbReference>
<dbReference type="SMART" id="SM00388">
    <property type="entry name" value="HisKA"/>
    <property type="match status" value="1"/>
</dbReference>
<dbReference type="InterPro" id="IPR035965">
    <property type="entry name" value="PAS-like_dom_sf"/>
</dbReference>
<evidence type="ECO:0000256" key="5">
    <source>
        <dbReference type="ARBA" id="ARBA00022777"/>
    </source>
</evidence>
<dbReference type="PRINTS" id="PR00344">
    <property type="entry name" value="BCTRLSENSOR"/>
</dbReference>
<dbReference type="PANTHER" id="PTHR43304">
    <property type="entry name" value="PHYTOCHROME-LIKE PROTEIN CPH1"/>
    <property type="match status" value="1"/>
</dbReference>
<gene>
    <name evidence="7" type="primary">cph1_23</name>
    <name evidence="7" type="ORF">ADICEAN_04094</name>
</gene>
<dbReference type="SUPFAM" id="SSF47384">
    <property type="entry name" value="Homodimeric domain of signal transducing histidine kinase"/>
    <property type="match status" value="1"/>
</dbReference>
<evidence type="ECO:0000256" key="3">
    <source>
        <dbReference type="ARBA" id="ARBA00022553"/>
    </source>
</evidence>
<dbReference type="STRING" id="1279009.ADICEAN_04094"/>
<dbReference type="CDD" id="cd00082">
    <property type="entry name" value="HisKA"/>
    <property type="match status" value="1"/>
</dbReference>
<dbReference type="EMBL" id="AODQ01000188">
    <property type="protein sequence ID" value="EMR00781.1"/>
    <property type="molecule type" value="Genomic_DNA"/>
</dbReference>
<dbReference type="Gene3D" id="3.30.565.10">
    <property type="entry name" value="Histidine kinase-like ATPase, C-terminal domain"/>
    <property type="match status" value="1"/>
</dbReference>
<keyword evidence="3" id="KW-0597">Phosphoprotein</keyword>
<evidence type="ECO:0000256" key="1">
    <source>
        <dbReference type="ARBA" id="ARBA00000085"/>
    </source>
</evidence>
<dbReference type="InterPro" id="IPR036097">
    <property type="entry name" value="HisK_dim/P_sf"/>
</dbReference>
<dbReference type="InterPro" id="IPR036890">
    <property type="entry name" value="HATPase_C_sf"/>
</dbReference>
<organism evidence="7 8">
    <name type="scientific">Cesiribacter andamanensis AMV16</name>
    <dbReference type="NCBI Taxonomy" id="1279009"/>
    <lineage>
        <taxon>Bacteria</taxon>
        <taxon>Pseudomonadati</taxon>
        <taxon>Bacteroidota</taxon>
        <taxon>Cytophagia</taxon>
        <taxon>Cytophagales</taxon>
        <taxon>Cesiribacteraceae</taxon>
        <taxon>Cesiribacter</taxon>
    </lineage>
</organism>
<comment type="catalytic activity">
    <reaction evidence="1">
        <text>ATP + protein L-histidine = ADP + protein N-phospho-L-histidine.</text>
        <dbReference type="EC" id="2.7.13.3"/>
    </reaction>
</comment>
<dbReference type="InterPro" id="IPR003594">
    <property type="entry name" value="HATPase_dom"/>
</dbReference>
<dbReference type="InterPro" id="IPR003661">
    <property type="entry name" value="HisK_dim/P_dom"/>
</dbReference>
<dbReference type="AlphaFoldDB" id="M7N0Q9"/>
<dbReference type="Proteomes" id="UP000011910">
    <property type="component" value="Unassembled WGS sequence"/>
</dbReference>
<evidence type="ECO:0000259" key="6">
    <source>
        <dbReference type="PROSITE" id="PS50109"/>
    </source>
</evidence>
<proteinExistence type="predicted"/>
<dbReference type="GO" id="GO:0000155">
    <property type="term" value="F:phosphorelay sensor kinase activity"/>
    <property type="evidence" value="ECO:0007669"/>
    <property type="project" value="InterPro"/>
</dbReference>
<sequence>MRYQSSTTLLLTQLLPLDPLVTTKGPDWKMPPPGPSEGVDYHFLIHPQKISIYAGEQLSATAPELQLPLLVHPTDAARLIKELLRTHDTETPAAVTAIGRLQALDGHQWIDCELTAHALPGSYKDLLGWHVVARQCRPAEEPADAPLLQVLAHMYRAGQWEYSPQQGCLKLDQTLLDLLKLPRLSGFTPQSLFHHFSRADRTRLLKQVFQVQRKGGFFQLHLRFKTPVPGKVKSITISGGAFHSPEGALYLAGLCFDNTQVQRYYSKQKLTSAFLDETQDLAKIGCFEWNPSIQKLRTTPQLRKLIGLPADARPTPDQLDHLLAPADLQQLMAAYNRLLNGTPEQELTLQIRLPQGQQRTLWFRARVMEQKDRLLTLIGIVQDVSERIERQVQLESRDRIISGFLENLPVSIIAIDNTETIVSVAGNGLARLKGPSRSAAGLPLAQVLPELQPELREVLKGQARSFHTEHQQGKQSNSFFNHFYFDEQRQLAIGFMLDTSEQKQAEHAARQVKHLEHRHQLMDTFVHAVAHDLRAPVVNLDMLLHFFKEEKVPSEQDRYVTAMSNGVQHLKRTLDALIEILRLEKDSNLHAEHISFQELLEELKEEWQDKLQEAGGALTTFLQCESICYNRAYLSSILRNLISNAIKYSAPGRPPQITICTEIRGNVVMLLVQDNGIGMDLKKWKHLLFQPFKRLNNYKKGTGIGLHLIRQMIEKNGGKIKVKSLPGEGSTFFCFLRPYATPPGHPSTGL</sequence>
<evidence type="ECO:0000313" key="7">
    <source>
        <dbReference type="EMBL" id="EMR00781.1"/>
    </source>
</evidence>
<dbReference type="SUPFAM" id="SSF55785">
    <property type="entry name" value="PYP-like sensor domain (PAS domain)"/>
    <property type="match status" value="1"/>
</dbReference>
<dbReference type="PROSITE" id="PS50109">
    <property type="entry name" value="HIS_KIN"/>
    <property type="match status" value="1"/>
</dbReference>
<name>M7N0Q9_9BACT</name>
<accession>M7N0Q9</accession>
<dbReference type="InterPro" id="IPR005467">
    <property type="entry name" value="His_kinase_dom"/>
</dbReference>
<keyword evidence="4 7" id="KW-0808">Transferase</keyword>
<keyword evidence="5" id="KW-0418">Kinase</keyword>
<evidence type="ECO:0000256" key="4">
    <source>
        <dbReference type="ARBA" id="ARBA00022679"/>
    </source>
</evidence>
<dbReference type="OrthoDB" id="890870at2"/>
<reference evidence="7 8" key="1">
    <citation type="journal article" date="2013" name="Genome Announc.">
        <title>Draft Genome Sequence of Cesiribacter andamanensis Strain AMV16T, Isolated from a Soil Sample from a Mud Volcano in the Andaman Islands, India.</title>
        <authorList>
            <person name="Shivaji S."/>
            <person name="Ara S."/>
            <person name="Begum Z."/>
            <person name="Srinivas T.N."/>
            <person name="Singh A."/>
            <person name="Kumar Pinnaka A."/>
        </authorList>
    </citation>
    <scope>NUCLEOTIDE SEQUENCE [LARGE SCALE GENOMIC DNA]</scope>
    <source>
        <strain evidence="7 8">AMV16</strain>
    </source>
</reference>
<dbReference type="SMART" id="SM00387">
    <property type="entry name" value="HATPase_c"/>
    <property type="match status" value="1"/>
</dbReference>